<protein>
    <submittedName>
        <fullName evidence="1">Uncharacterized protein</fullName>
    </submittedName>
</protein>
<sequence length="260" mass="29818">MVENIPGGRLRGPWSGVREYDALWANWQRINDFDLTETEQDATERVFSLLIPIEVAQREWTPVRYATAVHEPAQLAKLIGLPMADLLAQIDSFTVGGVTMLSLEGTLLISEYACRIRPVPVLDWVISDESEYREKTKHGRNFVSSGNRAASSSPEWEYQWYLESVRPVHELLRAWCGHRAATMHERLAAAEAEVHRLDSLIVRLIDELKANDHSTVAEIIERTHEEERITPVSVRPIVDRPLKPSEIPVRYERAPRRWGH</sequence>
<gene>
    <name evidence="1" type="ORF">E3O46_18100</name>
</gene>
<proteinExistence type="predicted"/>
<evidence type="ECO:0000313" key="2">
    <source>
        <dbReference type="Proteomes" id="UP000297604"/>
    </source>
</evidence>
<evidence type="ECO:0000313" key="1">
    <source>
        <dbReference type="EMBL" id="TFC16568.1"/>
    </source>
</evidence>
<comment type="caution">
    <text evidence="1">The sequence shown here is derived from an EMBL/GenBank/DDBJ whole genome shotgun (WGS) entry which is preliminary data.</text>
</comment>
<organism evidence="1 2">
    <name type="scientific">Cryobacterium glucosi</name>
    <dbReference type="NCBI Taxonomy" id="1259175"/>
    <lineage>
        <taxon>Bacteria</taxon>
        <taxon>Bacillati</taxon>
        <taxon>Actinomycetota</taxon>
        <taxon>Actinomycetes</taxon>
        <taxon>Micrococcales</taxon>
        <taxon>Microbacteriaceae</taxon>
        <taxon>Cryobacterium</taxon>
    </lineage>
</organism>
<name>A0ABY2IKE1_9MICO</name>
<dbReference type="EMBL" id="SOFS01000046">
    <property type="protein sequence ID" value="TFC16568.1"/>
    <property type="molecule type" value="Genomic_DNA"/>
</dbReference>
<dbReference type="Proteomes" id="UP000297604">
    <property type="component" value="Unassembled WGS sequence"/>
</dbReference>
<reference evidence="1 2" key="1">
    <citation type="submission" date="2019-03" db="EMBL/GenBank/DDBJ databases">
        <title>Genomics of glacier-inhabiting Cryobacterium strains.</title>
        <authorList>
            <person name="Liu Q."/>
            <person name="Xin Y.-H."/>
        </authorList>
    </citation>
    <scope>NUCLEOTIDE SEQUENCE [LARGE SCALE GENOMIC DNA]</scope>
    <source>
        <strain evidence="1 2">MDB1-5</strain>
    </source>
</reference>
<keyword evidence="2" id="KW-1185">Reference proteome</keyword>
<accession>A0ABY2IKE1</accession>